<keyword evidence="2 4" id="KW-0378">Hydrolase</keyword>
<dbReference type="Pfam" id="PF02545">
    <property type="entry name" value="Maf"/>
    <property type="match status" value="1"/>
</dbReference>
<evidence type="ECO:0000256" key="4">
    <source>
        <dbReference type="HAMAP-Rule" id="MF_00528"/>
    </source>
</evidence>
<proteinExistence type="inferred from homology"/>
<dbReference type="GO" id="GO:0016787">
    <property type="term" value="F:hydrolase activity"/>
    <property type="evidence" value="ECO:0007669"/>
    <property type="project" value="UniProtKB-KW"/>
</dbReference>
<protein>
    <recommendedName>
        <fullName evidence="4">dTTP/UTP pyrophosphatase</fullName>
        <shortName evidence="4">dTTPase/UTPase</shortName>
        <ecNumber evidence="4">3.6.1.9</ecNumber>
    </recommendedName>
    <alternativeName>
        <fullName evidence="4">Nucleoside triphosphate pyrophosphatase</fullName>
    </alternativeName>
    <alternativeName>
        <fullName evidence="4">Nucleotide pyrophosphatase</fullName>
        <shortName evidence="4">Nucleotide PPase</shortName>
    </alternativeName>
</protein>
<dbReference type="Proteomes" id="UP001595476">
    <property type="component" value="Unassembled WGS sequence"/>
</dbReference>
<dbReference type="Gene3D" id="3.90.950.10">
    <property type="match status" value="1"/>
</dbReference>
<keyword evidence="3 4" id="KW-0546">Nucleotide metabolism</keyword>
<feature type="site" description="Important for substrate specificity" evidence="4">
    <location>
        <position position="155"/>
    </location>
</feature>
<comment type="function">
    <text evidence="4">Nucleoside triphosphate pyrophosphatase that hydrolyzes dTTP and UTP. May have a dual role in cell division arrest and in preventing the incorporation of modified nucleotides into cellular nucleic acids.</text>
</comment>
<feature type="site" description="Important for substrate specificity" evidence="4">
    <location>
        <position position="11"/>
    </location>
</feature>
<evidence type="ECO:0000256" key="2">
    <source>
        <dbReference type="ARBA" id="ARBA00022801"/>
    </source>
</evidence>
<evidence type="ECO:0000256" key="3">
    <source>
        <dbReference type="ARBA" id="ARBA00023080"/>
    </source>
</evidence>
<comment type="caution">
    <text evidence="4">Lacks conserved residue(s) required for the propagation of feature annotation.</text>
</comment>
<comment type="subcellular location">
    <subcellularLocation>
        <location evidence="4">Cytoplasm</location>
    </subcellularLocation>
</comment>
<comment type="similarity">
    <text evidence="4">Belongs to the Maf family. YhdE subfamily.</text>
</comment>
<sequence>MKLILASQSPRRRELLGQLGVSFECCPADIDETPLNNEFPDAYVIRMAMEKAQVVAAVNPSSWVLGSDTSVIVDGQILGKPESKEHGTDMLLSLSNRTHEVLTAVALVAVDESNQHSRHCLVKTQVSFREISQQMAEAYWHTQEPADKAGAYGIQGLGGMLVRSITGSYSSVVGLPLAETADLLMDIGIKGWWSWPQE</sequence>
<dbReference type="SUPFAM" id="SSF52972">
    <property type="entry name" value="ITPase-like"/>
    <property type="match status" value="1"/>
</dbReference>
<dbReference type="RefSeq" id="WP_386717917.1">
    <property type="nucleotide sequence ID" value="NZ_JBHRSZ010000002.1"/>
</dbReference>
<comment type="caution">
    <text evidence="5">The sequence shown here is derived from an EMBL/GenBank/DDBJ whole genome shotgun (WGS) entry which is preliminary data.</text>
</comment>
<dbReference type="NCBIfam" id="TIGR00172">
    <property type="entry name" value="maf"/>
    <property type="match status" value="1"/>
</dbReference>
<keyword evidence="4" id="KW-0963">Cytoplasm</keyword>
<dbReference type="PANTHER" id="PTHR43213:SF5">
    <property type="entry name" value="BIFUNCTIONAL DTTP_UTP PYROPHOSPHATASE_METHYLTRANSFERASE PROTEIN-RELATED"/>
    <property type="match status" value="1"/>
</dbReference>
<keyword evidence="6" id="KW-1185">Reference proteome</keyword>
<dbReference type="PANTHER" id="PTHR43213">
    <property type="entry name" value="BIFUNCTIONAL DTTP/UTP PYROPHOSPHATASE/METHYLTRANSFERASE PROTEIN-RELATED"/>
    <property type="match status" value="1"/>
</dbReference>
<dbReference type="PIRSF" id="PIRSF006305">
    <property type="entry name" value="Maf"/>
    <property type="match status" value="1"/>
</dbReference>
<name>A0ABV7HA97_9GAMM</name>
<dbReference type="InterPro" id="IPR003697">
    <property type="entry name" value="Maf-like"/>
</dbReference>
<evidence type="ECO:0000313" key="6">
    <source>
        <dbReference type="Proteomes" id="UP001595476"/>
    </source>
</evidence>
<dbReference type="EMBL" id="JBHRSZ010000002">
    <property type="protein sequence ID" value="MFC3150677.1"/>
    <property type="molecule type" value="Genomic_DNA"/>
</dbReference>
<dbReference type="CDD" id="cd00555">
    <property type="entry name" value="Maf"/>
    <property type="match status" value="1"/>
</dbReference>
<feature type="site" description="Important for substrate specificity" evidence="4">
    <location>
        <position position="69"/>
    </location>
</feature>
<evidence type="ECO:0000313" key="5">
    <source>
        <dbReference type="EMBL" id="MFC3150677.1"/>
    </source>
</evidence>
<comment type="catalytic activity">
    <reaction evidence="4">
        <text>UTP + H2O = UMP + diphosphate + H(+)</text>
        <dbReference type="Rhea" id="RHEA:29395"/>
        <dbReference type="ChEBI" id="CHEBI:15377"/>
        <dbReference type="ChEBI" id="CHEBI:15378"/>
        <dbReference type="ChEBI" id="CHEBI:33019"/>
        <dbReference type="ChEBI" id="CHEBI:46398"/>
        <dbReference type="ChEBI" id="CHEBI:57865"/>
        <dbReference type="EC" id="3.6.1.9"/>
    </reaction>
</comment>
<comment type="catalytic activity">
    <reaction evidence="4">
        <text>dTTP + H2O = dTMP + diphosphate + H(+)</text>
        <dbReference type="Rhea" id="RHEA:28534"/>
        <dbReference type="ChEBI" id="CHEBI:15377"/>
        <dbReference type="ChEBI" id="CHEBI:15378"/>
        <dbReference type="ChEBI" id="CHEBI:33019"/>
        <dbReference type="ChEBI" id="CHEBI:37568"/>
        <dbReference type="ChEBI" id="CHEBI:63528"/>
        <dbReference type="EC" id="3.6.1.9"/>
    </reaction>
</comment>
<organism evidence="5 6">
    <name type="scientific">Litoribrevibacter euphylliae</name>
    <dbReference type="NCBI Taxonomy" id="1834034"/>
    <lineage>
        <taxon>Bacteria</taxon>
        <taxon>Pseudomonadati</taxon>
        <taxon>Pseudomonadota</taxon>
        <taxon>Gammaproteobacteria</taxon>
        <taxon>Oceanospirillales</taxon>
        <taxon>Oceanospirillaceae</taxon>
        <taxon>Litoribrevibacter</taxon>
    </lineage>
</organism>
<feature type="active site" description="Proton acceptor" evidence="4">
    <location>
        <position position="68"/>
    </location>
</feature>
<gene>
    <name evidence="5" type="ORF">ACFOEK_06545</name>
</gene>
<dbReference type="InterPro" id="IPR029001">
    <property type="entry name" value="ITPase-like_fam"/>
</dbReference>
<comment type="cofactor">
    <cofactor evidence="1 4">
        <name>a divalent metal cation</name>
        <dbReference type="ChEBI" id="CHEBI:60240"/>
    </cofactor>
</comment>
<dbReference type="EC" id="3.6.1.9" evidence="4"/>
<dbReference type="HAMAP" id="MF_00528">
    <property type="entry name" value="Maf"/>
    <property type="match status" value="1"/>
</dbReference>
<reference evidence="6" key="1">
    <citation type="journal article" date="2019" name="Int. J. Syst. Evol. Microbiol.">
        <title>The Global Catalogue of Microorganisms (GCM) 10K type strain sequencing project: providing services to taxonomists for standard genome sequencing and annotation.</title>
        <authorList>
            <consortium name="The Broad Institute Genomics Platform"/>
            <consortium name="The Broad Institute Genome Sequencing Center for Infectious Disease"/>
            <person name="Wu L."/>
            <person name="Ma J."/>
        </authorList>
    </citation>
    <scope>NUCLEOTIDE SEQUENCE [LARGE SCALE GENOMIC DNA]</scope>
    <source>
        <strain evidence="6">KCTC 52438</strain>
    </source>
</reference>
<accession>A0ABV7HA97</accession>
<evidence type="ECO:0000256" key="1">
    <source>
        <dbReference type="ARBA" id="ARBA00001968"/>
    </source>
</evidence>